<dbReference type="Pfam" id="PF14069">
    <property type="entry name" value="SpoVIF"/>
    <property type="match status" value="1"/>
</dbReference>
<keyword evidence="2" id="KW-1185">Reference proteome</keyword>
<accession>A0A9X3WJK1</accession>
<dbReference type="EMBL" id="JAMQJZ010000010">
    <property type="protein sequence ID" value="MDC3421242.1"/>
    <property type="molecule type" value="Genomic_DNA"/>
</dbReference>
<protein>
    <submittedName>
        <fullName evidence="1">Stage VI sporulation protein F</fullName>
    </submittedName>
</protein>
<dbReference type="InterPro" id="IPR025942">
    <property type="entry name" value="SpoVIF"/>
</dbReference>
<proteinExistence type="predicted"/>
<organism evidence="1 2">
    <name type="scientific">Aquibacillus koreensis</name>
    <dbReference type="NCBI Taxonomy" id="279446"/>
    <lineage>
        <taxon>Bacteria</taxon>
        <taxon>Bacillati</taxon>
        <taxon>Bacillota</taxon>
        <taxon>Bacilli</taxon>
        <taxon>Bacillales</taxon>
        <taxon>Bacillaceae</taxon>
        <taxon>Aquibacillus</taxon>
    </lineage>
</organism>
<comment type="caution">
    <text evidence="1">The sequence shown here is derived from an EMBL/GenBank/DDBJ whole genome shotgun (WGS) entry which is preliminary data.</text>
</comment>
<dbReference type="RefSeq" id="WP_259869610.1">
    <property type="nucleotide sequence ID" value="NZ_JAMQJZ010000010.1"/>
</dbReference>
<sequence length="71" mass="8553">MRNIRKQIEWKTGIPMDNINKLINSYQKMDLSDEYYARKFMKQIGRQTGMPIPKEVQNRIVPVLMKRGRKK</sequence>
<name>A0A9X3WJK1_9BACI</name>
<gene>
    <name evidence="1" type="ORF">NC661_12765</name>
</gene>
<dbReference type="AlphaFoldDB" id="A0A9X3WJK1"/>
<dbReference type="Proteomes" id="UP001145072">
    <property type="component" value="Unassembled WGS sequence"/>
</dbReference>
<evidence type="ECO:0000313" key="2">
    <source>
        <dbReference type="Proteomes" id="UP001145072"/>
    </source>
</evidence>
<evidence type="ECO:0000313" key="1">
    <source>
        <dbReference type="EMBL" id="MDC3421242.1"/>
    </source>
</evidence>
<reference evidence="1" key="1">
    <citation type="submission" date="2022-06" db="EMBL/GenBank/DDBJ databases">
        <title>Aquibacillus sp. a new bacterium isolated from soil saline samples.</title>
        <authorList>
            <person name="Galisteo C."/>
            <person name="De La Haba R."/>
            <person name="Sanchez-Porro C."/>
            <person name="Ventosa A."/>
        </authorList>
    </citation>
    <scope>NUCLEOTIDE SEQUENCE</scope>
    <source>
        <strain evidence="1">JCM 12387</strain>
    </source>
</reference>